<organism evidence="18 19">
    <name type="scientific">Proteus myxofaciens ATCC 19692</name>
    <dbReference type="NCBI Taxonomy" id="1354337"/>
    <lineage>
        <taxon>Bacteria</taxon>
        <taxon>Pseudomonadati</taxon>
        <taxon>Pseudomonadota</taxon>
        <taxon>Gammaproteobacteria</taxon>
        <taxon>Enterobacterales</taxon>
        <taxon>Morganellaceae</taxon>
        <taxon>Proteus</taxon>
    </lineage>
</organism>
<keyword evidence="9" id="KW-0406">Ion transport</keyword>
<dbReference type="InterPro" id="IPR037066">
    <property type="entry name" value="Plug_dom_sf"/>
</dbReference>
<keyword evidence="19" id="KW-1185">Reference proteome</keyword>
<keyword evidence="7" id="KW-0732">Signal</keyword>
<dbReference type="PANTHER" id="PTHR32552:SF68">
    <property type="entry name" value="FERRICHROME OUTER MEMBRANE TRANSPORTER_PHAGE RECEPTOR"/>
    <property type="match status" value="1"/>
</dbReference>
<evidence type="ECO:0000256" key="13">
    <source>
        <dbReference type="ARBA" id="ARBA00023237"/>
    </source>
</evidence>
<dbReference type="CDD" id="cd01347">
    <property type="entry name" value="ligand_gated_channel"/>
    <property type="match status" value="1"/>
</dbReference>
<keyword evidence="10 15" id="KW-0798">TonB box</keyword>
<name>A0A198GQH5_9GAMM</name>
<evidence type="ECO:0000256" key="4">
    <source>
        <dbReference type="ARBA" id="ARBA00022452"/>
    </source>
</evidence>
<keyword evidence="4 14" id="KW-1134">Transmembrane beta strand</keyword>
<evidence type="ECO:0000256" key="5">
    <source>
        <dbReference type="ARBA" id="ARBA00022496"/>
    </source>
</evidence>
<evidence type="ECO:0000256" key="7">
    <source>
        <dbReference type="ARBA" id="ARBA00022729"/>
    </source>
</evidence>
<dbReference type="OrthoDB" id="127311at2"/>
<feature type="domain" description="TonB-dependent receptor-like beta-barrel" evidence="16">
    <location>
        <begin position="207"/>
        <end position="647"/>
    </location>
</feature>
<dbReference type="SUPFAM" id="SSF56935">
    <property type="entry name" value="Porins"/>
    <property type="match status" value="1"/>
</dbReference>
<dbReference type="Gene3D" id="2.40.170.20">
    <property type="entry name" value="TonB-dependent receptor, beta-barrel domain"/>
    <property type="match status" value="1"/>
</dbReference>
<dbReference type="GO" id="GO:0015891">
    <property type="term" value="P:siderophore transport"/>
    <property type="evidence" value="ECO:0007669"/>
    <property type="project" value="InterPro"/>
</dbReference>
<proteinExistence type="inferred from homology"/>
<evidence type="ECO:0000256" key="1">
    <source>
        <dbReference type="ARBA" id="ARBA00004571"/>
    </source>
</evidence>
<accession>A0A198GQH5</accession>
<dbReference type="EMBL" id="LXEN01000003">
    <property type="protein sequence ID" value="OAT39318.1"/>
    <property type="molecule type" value="Genomic_DNA"/>
</dbReference>
<keyword evidence="12 18" id="KW-0675">Receptor</keyword>
<evidence type="ECO:0000256" key="3">
    <source>
        <dbReference type="ARBA" id="ARBA00022448"/>
    </source>
</evidence>
<evidence type="ECO:0000313" key="18">
    <source>
        <dbReference type="EMBL" id="OAT39318.1"/>
    </source>
</evidence>
<dbReference type="PROSITE" id="PS52016">
    <property type="entry name" value="TONB_DEPENDENT_REC_3"/>
    <property type="match status" value="1"/>
</dbReference>
<keyword evidence="8" id="KW-0408">Iron</keyword>
<evidence type="ECO:0000256" key="14">
    <source>
        <dbReference type="PROSITE-ProRule" id="PRU01360"/>
    </source>
</evidence>
<evidence type="ECO:0000256" key="9">
    <source>
        <dbReference type="ARBA" id="ARBA00023065"/>
    </source>
</evidence>
<dbReference type="STRING" id="1354337.M983_0040"/>
<protein>
    <submittedName>
        <fullName evidence="18">Ferrichrome-iron receptor</fullName>
    </submittedName>
</protein>
<keyword evidence="13 14" id="KW-0998">Cell outer membrane</keyword>
<dbReference type="InterPro" id="IPR036942">
    <property type="entry name" value="Beta-barrel_TonB_sf"/>
</dbReference>
<evidence type="ECO:0000313" key="19">
    <source>
        <dbReference type="Proteomes" id="UP000094023"/>
    </source>
</evidence>
<comment type="subcellular location">
    <subcellularLocation>
        <location evidence="1 14">Cell outer membrane</location>
        <topology evidence="1 14">Multi-pass membrane protein</topology>
    </subcellularLocation>
</comment>
<dbReference type="NCBIfam" id="TIGR01783">
    <property type="entry name" value="TonB-siderophor"/>
    <property type="match status" value="1"/>
</dbReference>
<keyword evidence="11 14" id="KW-0472">Membrane</keyword>
<sequence>MFNSLAFAQETAKNEQIEKLTVSAQALKVDTSLQETPKSVSIVTQKDLETHAPQKLDEALRYTSGVVSQPYGADNDTDWLRVRGFEAATYLDNSRLFRDGYYTWLLEPYGFEQIEVVKGSSAVLFGESTPGGAINIVQKKPTFNSKNEVFLEAGNNDQRGVGFDLSTGKIEDSRVRYRLVGLMKKSDGELSHTDNKRIYLAPSMAINLTDDTMLTFMASYLHDDGTPTNPFFTAAGTIISSPFGKIKPSTNLGEPDYDKYKRTQISVGYLLDHNINDVWRFSQRLNYGYNDLTLRSVYAFPNADITQTELNRGVVFRDGKNQSITFDNNVVGEWDTDNFEHTLLAGVELQHHRTKGDEQDNYSFSTINPWNPIYGRYTPLDSANNINRTIDKTQYSLYSQYQTKFDSRWIGVAGIRQDWVKTENKTHQQHVEKSRTDSEFSLNTGLMYLADNGLSPYVNYSQSFEVMSTIDPATQDLYKPLKGDQIEAGIKYTPDFIDGFFNIAWFDITQKNALVANPDTFVSTQTGKVTSKGIELSSEVQLTERIALKGNYTYTDMKTDNTGGRGKQQAALIPKNMASVWGSYTLPITATQDITLGTGVRYIGKSKDNPANPAGKDLTVASATLWDMAATYNIDKQWQLQLNVNNILDKEYLSGCDYYCYYGQSRSVLLNAKYRW</sequence>
<evidence type="ECO:0000256" key="11">
    <source>
        <dbReference type="ARBA" id="ARBA00023136"/>
    </source>
</evidence>
<dbReference type="Pfam" id="PF00593">
    <property type="entry name" value="TonB_dep_Rec_b-barrel"/>
    <property type="match status" value="1"/>
</dbReference>
<dbReference type="InterPro" id="IPR012910">
    <property type="entry name" value="Plug_dom"/>
</dbReference>
<gene>
    <name evidence="18" type="ORF">M983_0040</name>
</gene>
<comment type="caution">
    <text evidence="18">The sequence shown here is derived from an EMBL/GenBank/DDBJ whole genome shotgun (WGS) entry which is preliminary data.</text>
</comment>
<keyword evidence="6 14" id="KW-0812">Transmembrane</keyword>
<reference evidence="18 19" key="1">
    <citation type="submission" date="2016-04" db="EMBL/GenBank/DDBJ databases">
        <title>ATOL: Assembling a taxonomically balanced genome-scale reconstruction of the evolutionary history of the Enterobacteriaceae.</title>
        <authorList>
            <person name="Plunkett G.III."/>
            <person name="Neeno-Eckwall E.C."/>
            <person name="Glasner J.D."/>
            <person name="Perna N.T."/>
        </authorList>
    </citation>
    <scope>NUCLEOTIDE SEQUENCE [LARGE SCALE GENOMIC DNA]</scope>
    <source>
        <strain evidence="18 19">ATCC 19692</strain>
    </source>
</reference>
<dbReference type="PATRIC" id="fig|1354337.4.peg.43"/>
<evidence type="ECO:0000256" key="6">
    <source>
        <dbReference type="ARBA" id="ARBA00022692"/>
    </source>
</evidence>
<evidence type="ECO:0000256" key="15">
    <source>
        <dbReference type="RuleBase" id="RU003357"/>
    </source>
</evidence>
<feature type="domain" description="TonB-dependent receptor plug" evidence="17">
    <location>
        <begin position="33"/>
        <end position="133"/>
    </location>
</feature>
<dbReference type="GO" id="GO:0015344">
    <property type="term" value="F:siderophore uptake transmembrane transporter activity"/>
    <property type="evidence" value="ECO:0007669"/>
    <property type="project" value="TreeGrafter"/>
</dbReference>
<dbReference type="InterPro" id="IPR010105">
    <property type="entry name" value="TonB_sidphr_rcpt"/>
</dbReference>
<evidence type="ECO:0000256" key="2">
    <source>
        <dbReference type="ARBA" id="ARBA00009810"/>
    </source>
</evidence>
<dbReference type="InterPro" id="IPR039426">
    <property type="entry name" value="TonB-dep_rcpt-like"/>
</dbReference>
<dbReference type="InterPro" id="IPR000531">
    <property type="entry name" value="Beta-barrel_TonB"/>
</dbReference>
<dbReference type="GO" id="GO:0038023">
    <property type="term" value="F:signaling receptor activity"/>
    <property type="evidence" value="ECO:0007669"/>
    <property type="project" value="InterPro"/>
</dbReference>
<keyword evidence="3 14" id="KW-0813">Transport</keyword>
<dbReference type="Pfam" id="PF07715">
    <property type="entry name" value="Plug"/>
    <property type="match status" value="1"/>
</dbReference>
<dbReference type="AlphaFoldDB" id="A0A198GQH5"/>
<comment type="similarity">
    <text evidence="2 14 15">Belongs to the TonB-dependent receptor family.</text>
</comment>
<dbReference type="GO" id="GO:0009279">
    <property type="term" value="C:cell outer membrane"/>
    <property type="evidence" value="ECO:0007669"/>
    <property type="project" value="UniProtKB-SubCell"/>
</dbReference>
<dbReference type="PANTHER" id="PTHR32552">
    <property type="entry name" value="FERRICHROME IRON RECEPTOR-RELATED"/>
    <property type="match status" value="1"/>
</dbReference>
<evidence type="ECO:0000256" key="8">
    <source>
        <dbReference type="ARBA" id="ARBA00023004"/>
    </source>
</evidence>
<evidence type="ECO:0000256" key="12">
    <source>
        <dbReference type="ARBA" id="ARBA00023170"/>
    </source>
</evidence>
<evidence type="ECO:0000259" key="16">
    <source>
        <dbReference type="Pfam" id="PF00593"/>
    </source>
</evidence>
<dbReference type="Gene3D" id="2.170.130.10">
    <property type="entry name" value="TonB-dependent receptor, plug domain"/>
    <property type="match status" value="1"/>
</dbReference>
<dbReference type="Proteomes" id="UP000094023">
    <property type="component" value="Unassembled WGS sequence"/>
</dbReference>
<keyword evidence="5" id="KW-0410">Iron transport</keyword>
<evidence type="ECO:0000259" key="17">
    <source>
        <dbReference type="Pfam" id="PF07715"/>
    </source>
</evidence>
<evidence type="ECO:0000256" key="10">
    <source>
        <dbReference type="ARBA" id="ARBA00023077"/>
    </source>
</evidence>